<proteinExistence type="predicted"/>
<name>A0A8J7YPK6_9ARCH</name>
<dbReference type="Proteomes" id="UP000716004">
    <property type="component" value="Unassembled WGS sequence"/>
</dbReference>
<sequence length="84" mass="9548">MKNVTVKYCQPCGFMPRALDLSREILQAFGMAYNKKFSLNLQPGDKGIFEVLVGDHVIFSKEKAGRYPEPAEIIESIRKEIDRA</sequence>
<evidence type="ECO:0000313" key="2">
    <source>
        <dbReference type="EMBL" id="MBX8632333.1"/>
    </source>
</evidence>
<dbReference type="InterPro" id="IPR036249">
    <property type="entry name" value="Thioredoxin-like_sf"/>
</dbReference>
<dbReference type="EMBL" id="JAHEAC010000042">
    <property type="protein sequence ID" value="MBX8644160.1"/>
    <property type="molecule type" value="Genomic_DNA"/>
</dbReference>
<dbReference type="SUPFAM" id="SSF52833">
    <property type="entry name" value="Thioredoxin-like"/>
    <property type="match status" value="1"/>
</dbReference>
<dbReference type="AlphaFoldDB" id="A0A8J7YPK6"/>
<dbReference type="InterPro" id="IPR011893">
    <property type="entry name" value="Selenoprotein_Rdx-typ"/>
</dbReference>
<dbReference type="Gene3D" id="3.40.30.10">
    <property type="entry name" value="Glutaredoxin"/>
    <property type="match status" value="1"/>
</dbReference>
<evidence type="ECO:0000313" key="3">
    <source>
        <dbReference type="EMBL" id="MBX8644160.1"/>
    </source>
</evidence>
<evidence type="ECO:0000256" key="1">
    <source>
        <dbReference type="ARBA" id="ARBA00023284"/>
    </source>
</evidence>
<reference evidence="3" key="1">
    <citation type="submission" date="2021-05" db="EMBL/GenBank/DDBJ databases">
        <title>Genomic insights into ecological role and evolution of a novel Thermoplasmata order Candidatus Sysuiplasmatales.</title>
        <authorList>
            <person name="Yuan Y."/>
        </authorList>
    </citation>
    <scope>NUCLEOTIDE SEQUENCE</scope>
    <source>
        <strain evidence="3">TUT19-bin139</strain>
        <strain evidence="2">YP2-bin.285</strain>
    </source>
</reference>
<protein>
    <submittedName>
        <fullName evidence="2">Rdx family protein</fullName>
    </submittedName>
    <submittedName>
        <fullName evidence="3">SelT/SelW/SelH family protein</fullName>
    </submittedName>
</protein>
<dbReference type="EMBL" id="JAGVSJ010000021">
    <property type="protein sequence ID" value="MBX8632333.1"/>
    <property type="molecule type" value="Genomic_DNA"/>
</dbReference>
<organism evidence="3 4">
    <name type="scientific">Candidatus Sysuiplasma superficiale</name>
    <dbReference type="NCBI Taxonomy" id="2823368"/>
    <lineage>
        <taxon>Archaea</taxon>
        <taxon>Methanobacteriati</taxon>
        <taxon>Thermoplasmatota</taxon>
        <taxon>Thermoplasmata</taxon>
        <taxon>Candidatus Sysuiplasmatales</taxon>
        <taxon>Candidatus Sysuiplasmataceae</taxon>
        <taxon>Candidatus Sysuiplasma</taxon>
    </lineage>
</organism>
<dbReference type="Proteomes" id="UP000750197">
    <property type="component" value="Unassembled WGS sequence"/>
</dbReference>
<gene>
    <name evidence="2" type="ORF">J9259_07455</name>
    <name evidence="3" type="ORF">KIY12_05485</name>
</gene>
<accession>A0A8J7YPK6</accession>
<keyword evidence="1" id="KW-0676">Redox-active center</keyword>
<dbReference type="Pfam" id="PF10262">
    <property type="entry name" value="Rdx"/>
    <property type="match status" value="1"/>
</dbReference>
<evidence type="ECO:0000313" key="4">
    <source>
        <dbReference type="Proteomes" id="UP000750197"/>
    </source>
</evidence>
<comment type="caution">
    <text evidence="3">The sequence shown here is derived from an EMBL/GenBank/DDBJ whole genome shotgun (WGS) entry which is preliminary data.</text>
</comment>
<dbReference type="NCBIfam" id="TIGR02174">
    <property type="entry name" value="CXXU_selWTH"/>
    <property type="match status" value="1"/>
</dbReference>